<dbReference type="AlphaFoldDB" id="I3Z1I0"/>
<proteinExistence type="predicted"/>
<dbReference type="OrthoDB" id="826108at2"/>
<accession>I3Z1I0</accession>
<protein>
    <submittedName>
        <fullName evidence="1">Uncharacterized protein</fullName>
    </submittedName>
</protein>
<dbReference type="HOGENOM" id="CLU_1615793_0_0_10"/>
<name>I3Z1I0_BELBD</name>
<dbReference type="EMBL" id="CP003281">
    <property type="protein sequence ID" value="AFL83098.1"/>
    <property type="molecule type" value="Genomic_DNA"/>
</dbReference>
<keyword evidence="2" id="KW-1185">Reference proteome</keyword>
<evidence type="ECO:0000313" key="1">
    <source>
        <dbReference type="EMBL" id="AFL83098.1"/>
    </source>
</evidence>
<reference evidence="2" key="1">
    <citation type="submission" date="2012-06" db="EMBL/GenBank/DDBJ databases">
        <title>The complete genome of Belliella baltica DSM 15883.</title>
        <authorList>
            <person name="Lucas S."/>
            <person name="Copeland A."/>
            <person name="Lapidus A."/>
            <person name="Goodwin L."/>
            <person name="Pitluck S."/>
            <person name="Peters L."/>
            <person name="Mikhailova N."/>
            <person name="Davenport K."/>
            <person name="Kyrpides N."/>
            <person name="Mavromatis K."/>
            <person name="Pagani I."/>
            <person name="Ivanova N."/>
            <person name="Ovchinnikova G."/>
            <person name="Zeytun A."/>
            <person name="Detter J.C."/>
            <person name="Han C."/>
            <person name="Land M."/>
            <person name="Hauser L."/>
            <person name="Markowitz V."/>
            <person name="Cheng J.-F."/>
            <person name="Hugenholtz P."/>
            <person name="Woyke T."/>
            <person name="Wu D."/>
            <person name="Tindall B."/>
            <person name="Pomrenke H."/>
            <person name="Brambilla E."/>
            <person name="Klenk H.-P."/>
            <person name="Eisen J.A."/>
        </authorList>
    </citation>
    <scope>NUCLEOTIDE SEQUENCE [LARGE SCALE GENOMIC DNA]</scope>
    <source>
        <strain evidence="2">DSM 15883 / CIP 108006 / LMG 21964 / BA134</strain>
    </source>
</reference>
<dbReference type="STRING" id="866536.Belba_0439"/>
<dbReference type="RefSeq" id="WP_014771111.1">
    <property type="nucleotide sequence ID" value="NC_018010.1"/>
</dbReference>
<gene>
    <name evidence="1" type="ordered locus">Belba_0439</name>
</gene>
<dbReference type="Proteomes" id="UP000006050">
    <property type="component" value="Chromosome"/>
</dbReference>
<organism evidence="1 2">
    <name type="scientific">Belliella baltica (strain DSM 15883 / CIP 108006 / LMG 21964 / BA134)</name>
    <dbReference type="NCBI Taxonomy" id="866536"/>
    <lineage>
        <taxon>Bacteria</taxon>
        <taxon>Pseudomonadati</taxon>
        <taxon>Bacteroidota</taxon>
        <taxon>Cytophagia</taxon>
        <taxon>Cytophagales</taxon>
        <taxon>Cyclobacteriaceae</taxon>
        <taxon>Belliella</taxon>
    </lineage>
</organism>
<dbReference type="KEGG" id="bbd:Belba_0439"/>
<evidence type="ECO:0000313" key="2">
    <source>
        <dbReference type="Proteomes" id="UP000006050"/>
    </source>
</evidence>
<sequence length="164" mass="19052">MKNIILITLLVVLCLGCKSENEVFTIPSSLEIVDVVEESKEVCLECEHKIVVYCDYSLRSLSFLKVSMQSWSEISDEYPDVGFLFVFHGKNKSTLERTLKEYEFPFQVMFDQDNEFYNLNNLEKSSTKNKPLQAFHLDGLKNVKIAQIGIPNLLRKEIEEFRNN</sequence>